<accession>A0A380L1G8</accession>
<dbReference type="AlphaFoldDB" id="A0A380L1G8"/>
<reference evidence="1" key="1">
    <citation type="submission" date="2018-06" db="EMBL/GenBank/DDBJ databases">
        <authorList>
            <consortium name="Pathogen Informatics"/>
            <person name="Doyle S."/>
        </authorList>
    </citation>
    <scope>NUCLEOTIDE SEQUENCE [LARGE SCALE GENOMIC DNA]</scope>
    <source>
        <strain evidence="1">NCTC13765</strain>
    </source>
</reference>
<evidence type="ECO:0000313" key="2">
    <source>
        <dbReference type="Proteomes" id="UP000254634"/>
    </source>
</evidence>
<proteinExistence type="predicted"/>
<dbReference type="Proteomes" id="UP000254634">
    <property type="component" value="Unassembled WGS sequence"/>
</dbReference>
<gene>
    <name evidence="1" type="ORF">NCTC13765_01945</name>
</gene>
<evidence type="ECO:0000313" key="1">
    <source>
        <dbReference type="EMBL" id="SUN77420.1"/>
    </source>
</evidence>
<protein>
    <submittedName>
        <fullName evidence="1">Uncharacterized protein</fullName>
    </submittedName>
</protein>
<sequence>MKKLEELFKNHVSHKPEVLKEESLREKIEKQETLIEMNQFCMDLRMMG</sequence>
<dbReference type="RefSeq" id="WP_018370973.1">
    <property type="nucleotide sequence ID" value="NZ_UHFR01000005.1"/>
</dbReference>
<keyword evidence="2" id="KW-1185">Reference proteome</keyword>
<name>A0A380L1G8_9STRE</name>
<dbReference type="STRING" id="1123307.GCA_000380065_00287"/>
<organism evidence="1 2">
    <name type="scientific">Streptococcus massiliensis</name>
    <dbReference type="NCBI Taxonomy" id="313439"/>
    <lineage>
        <taxon>Bacteria</taxon>
        <taxon>Bacillati</taxon>
        <taxon>Bacillota</taxon>
        <taxon>Bacilli</taxon>
        <taxon>Lactobacillales</taxon>
        <taxon>Streptococcaceae</taxon>
        <taxon>Streptococcus</taxon>
    </lineage>
</organism>
<dbReference type="EMBL" id="UHFR01000005">
    <property type="protein sequence ID" value="SUN77420.1"/>
    <property type="molecule type" value="Genomic_DNA"/>
</dbReference>